<protein>
    <submittedName>
        <fullName evidence="1">Uncharacterized protein</fullName>
    </submittedName>
</protein>
<accession>A0A1Y1BRA4</accession>
<reference evidence="1 2" key="1">
    <citation type="journal article" date="2017" name="Genome Announc.">
        <title>Complete Genome Sequence of Burkholderia stabilis FERMP-21014.</title>
        <authorList>
            <person name="Konishi K."/>
            <person name="Kumagai T."/>
            <person name="Sakasegawa S."/>
            <person name="Tamura T."/>
        </authorList>
    </citation>
    <scope>NUCLEOTIDE SEQUENCE [LARGE SCALE GENOMIC DNA]</scope>
    <source>
        <strain evidence="1 2">FERMP-21014</strain>
    </source>
</reference>
<gene>
    <name evidence="1" type="ORF">BSFP_053900</name>
</gene>
<evidence type="ECO:0000313" key="2">
    <source>
        <dbReference type="Proteomes" id="UP000218432"/>
    </source>
</evidence>
<dbReference type="EMBL" id="AP018112">
    <property type="protein sequence ID" value="BAX62522.1"/>
    <property type="molecule type" value="Genomic_DNA"/>
</dbReference>
<dbReference type="AlphaFoldDB" id="A0A1Y1BRA4"/>
<evidence type="ECO:0000313" key="1">
    <source>
        <dbReference type="EMBL" id="BAX62522.1"/>
    </source>
</evidence>
<organism evidence="1 2">
    <name type="scientific">Burkholderia stabilis</name>
    <dbReference type="NCBI Taxonomy" id="95485"/>
    <lineage>
        <taxon>Bacteria</taxon>
        <taxon>Pseudomonadati</taxon>
        <taxon>Pseudomonadota</taxon>
        <taxon>Betaproteobacteria</taxon>
        <taxon>Burkholderiales</taxon>
        <taxon>Burkholderiaceae</taxon>
        <taxon>Burkholderia</taxon>
        <taxon>Burkholderia cepacia complex</taxon>
    </lineage>
</organism>
<sequence>MAVVLRNLPSKTHQVEGRLRVREAPFAGARWHGDQGRRLTLRQMSYPSLQPQPQNVLTSYFWSGDAIRSRRVSDIVLSGTVDVPEPPARLLADWAREISSRMTLEPGDVEALPLARARARWPDYSHCVQAVADWASKLGLPGVLASSDVALMACRGARYHHDGEQYGGAAFCNLFLSEDKGQDVHFPSLGLRIPLTRGSVLIFDTCQPHGVIRRGSSGFDVDDFPPDQDCTQLFLTWELPVEAIHVRQALNVAFDIDLSTSLKVNEEQVRLNDERVNVCDKSGRWHRAD</sequence>
<name>A0A1Y1BRA4_9BURK</name>
<dbReference type="Proteomes" id="UP000218432">
    <property type="component" value="Chromosome 2"/>
</dbReference>
<proteinExistence type="predicted"/>